<proteinExistence type="predicted"/>
<organism evidence="1 2">
    <name type="scientific">Clunio marinus</name>
    <dbReference type="NCBI Taxonomy" id="568069"/>
    <lineage>
        <taxon>Eukaryota</taxon>
        <taxon>Metazoa</taxon>
        <taxon>Ecdysozoa</taxon>
        <taxon>Arthropoda</taxon>
        <taxon>Hexapoda</taxon>
        <taxon>Insecta</taxon>
        <taxon>Pterygota</taxon>
        <taxon>Neoptera</taxon>
        <taxon>Endopterygota</taxon>
        <taxon>Diptera</taxon>
        <taxon>Nematocera</taxon>
        <taxon>Chironomoidea</taxon>
        <taxon>Chironomidae</taxon>
        <taxon>Clunio</taxon>
    </lineage>
</organism>
<protein>
    <submittedName>
        <fullName evidence="1">CLUMA_CG015628, isoform A</fullName>
    </submittedName>
</protein>
<reference evidence="1 2" key="1">
    <citation type="submission" date="2015-04" db="EMBL/GenBank/DDBJ databases">
        <authorList>
            <person name="Syromyatnikov M.Y."/>
            <person name="Popov V.N."/>
        </authorList>
    </citation>
    <scope>NUCLEOTIDE SEQUENCE [LARGE SCALE GENOMIC DNA]</scope>
</reference>
<accession>A0A1J1IPL3</accession>
<dbReference type="Proteomes" id="UP000183832">
    <property type="component" value="Unassembled WGS sequence"/>
</dbReference>
<sequence>MTQLIKCGTSDDNETKAKFLTGVLLSSEMTDNFYFNLTLLTQALKTKQNGILKWINSLNCDPFKEITRFLAIGTLQGANMKKLSESHKHLERLKRVRPSNQSAH</sequence>
<gene>
    <name evidence="1" type="ORF">CLUMA_CG015628</name>
</gene>
<evidence type="ECO:0000313" key="2">
    <source>
        <dbReference type="Proteomes" id="UP000183832"/>
    </source>
</evidence>
<dbReference type="AlphaFoldDB" id="A0A1J1IPL3"/>
<name>A0A1J1IPL3_9DIPT</name>
<dbReference type="EMBL" id="CVRI01000057">
    <property type="protein sequence ID" value="CRL02104.1"/>
    <property type="molecule type" value="Genomic_DNA"/>
</dbReference>
<keyword evidence="2" id="KW-1185">Reference proteome</keyword>
<evidence type="ECO:0000313" key="1">
    <source>
        <dbReference type="EMBL" id="CRL02104.1"/>
    </source>
</evidence>